<evidence type="ECO:0000313" key="2">
    <source>
        <dbReference type="Proteomes" id="UP000196475"/>
    </source>
</evidence>
<dbReference type="AlphaFoldDB" id="A0A1Y3PDH7"/>
<comment type="caution">
    <text evidence="1">The sequence shown here is derived from an EMBL/GenBank/DDBJ whole genome shotgun (WGS) entry which is preliminary data.</text>
</comment>
<dbReference type="EMBL" id="LZRT01000105">
    <property type="protein sequence ID" value="OUM85381.1"/>
    <property type="molecule type" value="Genomic_DNA"/>
</dbReference>
<gene>
    <name evidence="1" type="ORF">BAA01_03740</name>
</gene>
<evidence type="ECO:0008006" key="3">
    <source>
        <dbReference type="Google" id="ProtNLM"/>
    </source>
</evidence>
<organism evidence="1 2">
    <name type="scientific">Bacillus thermozeamaize</name>
    <dbReference type="NCBI Taxonomy" id="230954"/>
    <lineage>
        <taxon>Bacteria</taxon>
        <taxon>Bacillati</taxon>
        <taxon>Bacillota</taxon>
        <taxon>Bacilli</taxon>
        <taxon>Bacillales</taxon>
        <taxon>Bacillaceae</taxon>
        <taxon>Bacillus</taxon>
    </lineage>
</organism>
<proteinExistence type="predicted"/>
<dbReference type="InterPro" id="IPR025354">
    <property type="entry name" value="DUF4258"/>
</dbReference>
<name>A0A1Y3PDH7_9BACI</name>
<evidence type="ECO:0000313" key="1">
    <source>
        <dbReference type="EMBL" id="OUM85381.1"/>
    </source>
</evidence>
<dbReference type="Pfam" id="PF14076">
    <property type="entry name" value="DUF4258"/>
    <property type="match status" value="1"/>
</dbReference>
<accession>A0A1Y3PDH7</accession>
<dbReference type="Proteomes" id="UP000196475">
    <property type="component" value="Unassembled WGS sequence"/>
</dbReference>
<sequence length="115" mass="13475">MQAYSDHWDLIQQVLRDHVDRGDLRYSEHANERMDERGITRKTVEHIVYRNRPTEMHEPFQYPYGENPYANPDPVFTVVGEHEGRKIAVALALKRRGRSLLFTVITAFEASGRHI</sequence>
<reference evidence="2" key="1">
    <citation type="submission" date="2016-06" db="EMBL/GenBank/DDBJ databases">
        <authorList>
            <person name="Nascimento L."/>
            <person name="Pereira R.V."/>
            <person name="Martins L.F."/>
            <person name="Quaggio R.B."/>
            <person name="Silva A.M."/>
            <person name="Setubal J.C."/>
        </authorList>
    </citation>
    <scope>NUCLEOTIDE SEQUENCE [LARGE SCALE GENOMIC DNA]</scope>
</reference>
<protein>
    <recommendedName>
        <fullName evidence="3">DUF4258 domain-containing protein</fullName>
    </recommendedName>
</protein>